<name>A0A1F5ZF86_9BACT</name>
<feature type="transmembrane region" description="Helical" evidence="1">
    <location>
        <begin position="104"/>
        <end position="124"/>
    </location>
</feature>
<feature type="transmembrane region" description="Helical" evidence="1">
    <location>
        <begin position="225"/>
        <end position="247"/>
    </location>
</feature>
<protein>
    <recommendedName>
        <fullName evidence="4">Glycosyltransferase RgtA/B/C/D-like domain-containing protein</fullName>
    </recommendedName>
</protein>
<keyword evidence="1" id="KW-1133">Transmembrane helix</keyword>
<feature type="transmembrane region" description="Helical" evidence="1">
    <location>
        <begin position="155"/>
        <end position="173"/>
    </location>
</feature>
<comment type="caution">
    <text evidence="2">The sequence shown here is derived from an EMBL/GenBank/DDBJ whole genome shotgun (WGS) entry which is preliminary data.</text>
</comment>
<evidence type="ECO:0000313" key="2">
    <source>
        <dbReference type="EMBL" id="OGG11071.1"/>
    </source>
</evidence>
<dbReference type="Proteomes" id="UP000177268">
    <property type="component" value="Unassembled WGS sequence"/>
</dbReference>
<keyword evidence="1" id="KW-0472">Membrane</keyword>
<evidence type="ECO:0008006" key="4">
    <source>
        <dbReference type="Google" id="ProtNLM"/>
    </source>
</evidence>
<feature type="transmembrane region" description="Helical" evidence="1">
    <location>
        <begin position="267"/>
        <end position="296"/>
    </location>
</feature>
<accession>A0A1F5ZF86</accession>
<evidence type="ECO:0000313" key="3">
    <source>
        <dbReference type="Proteomes" id="UP000177268"/>
    </source>
</evidence>
<feature type="transmembrane region" description="Helical" evidence="1">
    <location>
        <begin position="305"/>
        <end position="323"/>
    </location>
</feature>
<sequence length="386" mass="43280">MTQKVFLAVLFLYVLGFSLHALYLHKTVYGDGIYYYSWMRSILVDRDINFSNEYSYFHASQPTTPLAIPGNKYSIGPAVLWAPWFLWTHILVRGSGYEFPYQFIVGLSSVLYGIFGLVLLYGILNKYFGRLPSLAGVVAIAGATNLLFYGSLDTVNSHAVSFFAAALFLTFLFQKPKNWLLIGASLGLCALVRTQDLAYGALLVPNFIRTRLGGLRFQGEALKKIVMVFCGLLIAFLPQLVAWQLLYGKFWISPYLGTLEGFDFLHPHIVGVLFSLQNGLILWTPIVAIGFVGLWLKSKLFPAKLMALIVLLQLFVIASWSTWWQGASYSGRMFVSSLPLVAIGLSNFFTKIFGLRFRALILFAAIIIPLSLINLLLIVFFLLKQT</sequence>
<dbReference type="STRING" id="1798370.A2Z00_01665"/>
<proteinExistence type="predicted"/>
<reference evidence="2 3" key="1">
    <citation type="journal article" date="2016" name="Nat. Commun.">
        <title>Thousands of microbial genomes shed light on interconnected biogeochemical processes in an aquifer system.</title>
        <authorList>
            <person name="Anantharaman K."/>
            <person name="Brown C.T."/>
            <person name="Hug L.A."/>
            <person name="Sharon I."/>
            <person name="Castelle C.J."/>
            <person name="Probst A.J."/>
            <person name="Thomas B.C."/>
            <person name="Singh A."/>
            <person name="Wilkins M.J."/>
            <person name="Karaoz U."/>
            <person name="Brodie E.L."/>
            <person name="Williams K.H."/>
            <person name="Hubbard S.S."/>
            <person name="Banfield J.F."/>
        </authorList>
    </citation>
    <scope>NUCLEOTIDE SEQUENCE [LARGE SCALE GENOMIC DNA]</scope>
</reference>
<evidence type="ECO:0000256" key="1">
    <source>
        <dbReference type="SAM" id="Phobius"/>
    </source>
</evidence>
<feature type="transmembrane region" description="Helical" evidence="1">
    <location>
        <begin position="329"/>
        <end position="349"/>
    </location>
</feature>
<dbReference type="EMBL" id="MFIZ01000037">
    <property type="protein sequence ID" value="OGG11071.1"/>
    <property type="molecule type" value="Genomic_DNA"/>
</dbReference>
<feature type="transmembrane region" description="Helical" evidence="1">
    <location>
        <begin position="361"/>
        <end position="383"/>
    </location>
</feature>
<keyword evidence="1" id="KW-0812">Transmembrane</keyword>
<gene>
    <name evidence="2" type="ORF">A2Z00_01665</name>
</gene>
<feature type="transmembrane region" description="Helical" evidence="1">
    <location>
        <begin position="130"/>
        <end position="148"/>
    </location>
</feature>
<dbReference type="AlphaFoldDB" id="A0A1F5ZF86"/>
<organism evidence="2 3">
    <name type="scientific">Candidatus Gottesmanbacteria bacterium RBG_13_45_10</name>
    <dbReference type="NCBI Taxonomy" id="1798370"/>
    <lineage>
        <taxon>Bacteria</taxon>
        <taxon>Candidatus Gottesmaniibacteriota</taxon>
    </lineage>
</organism>